<dbReference type="GO" id="GO:0005886">
    <property type="term" value="C:plasma membrane"/>
    <property type="evidence" value="ECO:0007669"/>
    <property type="project" value="UniProtKB-SubCell"/>
</dbReference>
<evidence type="ECO:0000256" key="2">
    <source>
        <dbReference type="ARBA" id="ARBA00022448"/>
    </source>
</evidence>
<feature type="transmembrane region" description="Helical" evidence="10">
    <location>
        <begin position="65"/>
        <end position="84"/>
    </location>
</feature>
<evidence type="ECO:0000256" key="7">
    <source>
        <dbReference type="ARBA" id="ARBA00023065"/>
    </source>
</evidence>
<evidence type="ECO:0000256" key="1">
    <source>
        <dbReference type="ARBA" id="ARBA00004651"/>
    </source>
</evidence>
<evidence type="ECO:0000313" key="13">
    <source>
        <dbReference type="Proteomes" id="UP001054837"/>
    </source>
</evidence>
<keyword evidence="9" id="KW-0739">Sodium transport</keyword>
<dbReference type="EMBL" id="BPLQ01015475">
    <property type="protein sequence ID" value="GIY88292.1"/>
    <property type="molecule type" value="Genomic_DNA"/>
</dbReference>
<evidence type="ECO:0000259" key="11">
    <source>
        <dbReference type="Pfam" id="PF00999"/>
    </source>
</evidence>
<dbReference type="InterPro" id="IPR018422">
    <property type="entry name" value="Cation/H_exchanger_CPA1"/>
</dbReference>
<reference evidence="12 13" key="1">
    <citation type="submission" date="2021-06" db="EMBL/GenBank/DDBJ databases">
        <title>Caerostris darwini draft genome.</title>
        <authorList>
            <person name="Kono N."/>
            <person name="Arakawa K."/>
        </authorList>
    </citation>
    <scope>NUCLEOTIDE SEQUENCE [LARGE SCALE GENOMIC DNA]</scope>
</reference>
<dbReference type="GO" id="GO:0015385">
    <property type="term" value="F:sodium:proton antiporter activity"/>
    <property type="evidence" value="ECO:0007669"/>
    <property type="project" value="InterPro"/>
</dbReference>
<feature type="transmembrane region" description="Helical" evidence="10">
    <location>
        <begin position="152"/>
        <end position="173"/>
    </location>
</feature>
<feature type="transmembrane region" description="Helical" evidence="10">
    <location>
        <begin position="475"/>
        <end position="492"/>
    </location>
</feature>
<evidence type="ECO:0000313" key="12">
    <source>
        <dbReference type="EMBL" id="GIY88292.1"/>
    </source>
</evidence>
<dbReference type="Proteomes" id="UP001054837">
    <property type="component" value="Unassembled WGS sequence"/>
</dbReference>
<dbReference type="PANTHER" id="PTHR10110">
    <property type="entry name" value="SODIUM/HYDROGEN EXCHANGER"/>
    <property type="match status" value="1"/>
</dbReference>
<evidence type="ECO:0000256" key="10">
    <source>
        <dbReference type="SAM" id="Phobius"/>
    </source>
</evidence>
<sequence length="502" mass="55710">MNISEILMDNSSLHSSQFGMGNVTKEDEEIFEQNKYNFIYALGFICLTLYIGVICKEWLKRLQFPYTALLFLFGCFLGILDHNFKKFRVMTDFAKFDSKLMMHLFLPVIIYESAYSMDPHMFIMALTQCFVLAVPGLRAFDQRMTISSALKPTITIIVNMGSMLPLSFGAFFLETSKYTSSAVCIIVEEEVYEDVLCSSLTAAFAKYILAAYEWEWSVCFVFGTILSATDPVAVVALLKDCSISPSLTTLIEGESLLNDGTAIVLFDSLLKVYRGGEFSVGNIAYEFVYIVGISVTVSYLISVATIALLRRIELDTDSEVTFTFCIAYLTYYMSEISVGVSGVLSVVVLGVCISSYKSSINYEVHETSTVHQFWETLSFWANTLIFTIVGTIVAARNFNDFGPSDIGFVIATYAAVTAFRALMITVLSPILESIGYGFNWNYGAVLVWGGLRGAVGLALVLISQYSIPSKIANQLLMQVSGIIFLTLVLNAPNDEDSVKPFR</sequence>
<feature type="transmembrane region" description="Helical" evidence="10">
    <location>
        <begin position="287"/>
        <end position="309"/>
    </location>
</feature>
<comment type="caution">
    <text evidence="12">The sequence shown here is derived from an EMBL/GenBank/DDBJ whole genome shotgun (WGS) entry which is preliminary data.</text>
</comment>
<gene>
    <name evidence="12" type="primary">NHX7</name>
    <name evidence="12" type="ORF">CDAR_553141</name>
</gene>
<protein>
    <recommendedName>
        <fullName evidence="11">Cation/H+ exchanger transmembrane domain-containing protein</fullName>
    </recommendedName>
</protein>
<dbReference type="Gene3D" id="6.10.140.1330">
    <property type="match status" value="1"/>
</dbReference>
<feature type="transmembrane region" description="Helical" evidence="10">
    <location>
        <begin position="329"/>
        <end position="356"/>
    </location>
</feature>
<dbReference type="AlphaFoldDB" id="A0AAV4X0S9"/>
<keyword evidence="6" id="KW-0915">Sodium</keyword>
<dbReference type="InterPro" id="IPR006153">
    <property type="entry name" value="Cation/H_exchanger_TM"/>
</dbReference>
<dbReference type="PANTHER" id="PTHR10110:SF86">
    <property type="entry name" value="SODIUM_HYDROGEN EXCHANGER 7"/>
    <property type="match status" value="1"/>
</dbReference>
<comment type="subcellular location">
    <subcellularLocation>
        <location evidence="1">Cell membrane</location>
        <topology evidence="1">Multi-pass membrane protein</topology>
    </subcellularLocation>
</comment>
<keyword evidence="3" id="KW-1003">Cell membrane</keyword>
<keyword evidence="13" id="KW-1185">Reference proteome</keyword>
<keyword evidence="5 10" id="KW-1133">Transmembrane helix</keyword>
<keyword evidence="8 10" id="KW-0472">Membrane</keyword>
<evidence type="ECO:0000256" key="3">
    <source>
        <dbReference type="ARBA" id="ARBA00022475"/>
    </source>
</evidence>
<dbReference type="GO" id="GO:0098719">
    <property type="term" value="P:sodium ion import across plasma membrane"/>
    <property type="evidence" value="ECO:0007669"/>
    <property type="project" value="TreeGrafter"/>
</dbReference>
<keyword evidence="4 10" id="KW-0812">Transmembrane</keyword>
<feature type="transmembrane region" description="Helical" evidence="10">
    <location>
        <begin position="442"/>
        <end position="463"/>
    </location>
</feature>
<dbReference type="GO" id="GO:0015386">
    <property type="term" value="F:potassium:proton antiporter activity"/>
    <property type="evidence" value="ECO:0007669"/>
    <property type="project" value="TreeGrafter"/>
</dbReference>
<feature type="transmembrane region" description="Helical" evidence="10">
    <location>
        <begin position="38"/>
        <end position="59"/>
    </location>
</feature>
<name>A0AAV4X0S9_9ARAC</name>
<proteinExistence type="predicted"/>
<keyword evidence="2" id="KW-0813">Transport</keyword>
<organism evidence="12 13">
    <name type="scientific">Caerostris darwini</name>
    <dbReference type="NCBI Taxonomy" id="1538125"/>
    <lineage>
        <taxon>Eukaryota</taxon>
        <taxon>Metazoa</taxon>
        <taxon>Ecdysozoa</taxon>
        <taxon>Arthropoda</taxon>
        <taxon>Chelicerata</taxon>
        <taxon>Arachnida</taxon>
        <taxon>Araneae</taxon>
        <taxon>Araneomorphae</taxon>
        <taxon>Entelegynae</taxon>
        <taxon>Araneoidea</taxon>
        <taxon>Araneidae</taxon>
        <taxon>Caerostris</taxon>
    </lineage>
</organism>
<evidence type="ECO:0000256" key="9">
    <source>
        <dbReference type="ARBA" id="ARBA00023201"/>
    </source>
</evidence>
<keyword evidence="7" id="KW-0406">Ion transport</keyword>
<accession>A0AAV4X0S9</accession>
<evidence type="ECO:0000256" key="5">
    <source>
        <dbReference type="ARBA" id="ARBA00022989"/>
    </source>
</evidence>
<feature type="transmembrane region" description="Helical" evidence="10">
    <location>
        <begin position="376"/>
        <end position="395"/>
    </location>
</feature>
<evidence type="ECO:0000256" key="8">
    <source>
        <dbReference type="ARBA" id="ARBA00023136"/>
    </source>
</evidence>
<evidence type="ECO:0000256" key="6">
    <source>
        <dbReference type="ARBA" id="ARBA00023053"/>
    </source>
</evidence>
<dbReference type="Pfam" id="PF00999">
    <property type="entry name" value="Na_H_Exchanger"/>
    <property type="match status" value="1"/>
</dbReference>
<feature type="domain" description="Cation/H+ exchanger transmembrane" evidence="11">
    <location>
        <begin position="58"/>
        <end position="489"/>
    </location>
</feature>
<dbReference type="GO" id="GO:0051453">
    <property type="term" value="P:regulation of intracellular pH"/>
    <property type="evidence" value="ECO:0007669"/>
    <property type="project" value="TreeGrafter"/>
</dbReference>
<evidence type="ECO:0000256" key="4">
    <source>
        <dbReference type="ARBA" id="ARBA00022692"/>
    </source>
</evidence>
<feature type="transmembrane region" description="Helical" evidence="10">
    <location>
        <begin position="407"/>
        <end position="430"/>
    </location>
</feature>
<feature type="transmembrane region" description="Helical" evidence="10">
    <location>
        <begin position="121"/>
        <end position="140"/>
    </location>
</feature>